<keyword evidence="2" id="KW-1185">Reference proteome</keyword>
<feature type="non-terminal residue" evidence="1">
    <location>
        <position position="1"/>
    </location>
</feature>
<dbReference type="Proteomes" id="UP001215280">
    <property type="component" value="Unassembled WGS sequence"/>
</dbReference>
<dbReference type="AlphaFoldDB" id="A0AAD7IUI9"/>
<reference evidence="1" key="1">
    <citation type="submission" date="2023-03" db="EMBL/GenBank/DDBJ databases">
        <title>Massive genome expansion in bonnet fungi (Mycena s.s.) driven by repeated elements and novel gene families across ecological guilds.</title>
        <authorList>
            <consortium name="Lawrence Berkeley National Laboratory"/>
            <person name="Harder C.B."/>
            <person name="Miyauchi S."/>
            <person name="Viragh M."/>
            <person name="Kuo A."/>
            <person name="Thoen E."/>
            <person name="Andreopoulos B."/>
            <person name="Lu D."/>
            <person name="Skrede I."/>
            <person name="Drula E."/>
            <person name="Henrissat B."/>
            <person name="Morin E."/>
            <person name="Kohler A."/>
            <person name="Barry K."/>
            <person name="LaButti K."/>
            <person name="Morin E."/>
            <person name="Salamov A."/>
            <person name="Lipzen A."/>
            <person name="Mereny Z."/>
            <person name="Hegedus B."/>
            <person name="Baldrian P."/>
            <person name="Stursova M."/>
            <person name="Weitz H."/>
            <person name="Taylor A."/>
            <person name="Grigoriev I.V."/>
            <person name="Nagy L.G."/>
            <person name="Martin F."/>
            <person name="Kauserud H."/>
        </authorList>
    </citation>
    <scope>NUCLEOTIDE SEQUENCE</scope>
    <source>
        <strain evidence="1">CBHHK188m</strain>
    </source>
</reference>
<evidence type="ECO:0000313" key="1">
    <source>
        <dbReference type="EMBL" id="KAJ7750735.1"/>
    </source>
</evidence>
<protein>
    <submittedName>
        <fullName evidence="1">Uncharacterized protein</fullName>
    </submittedName>
</protein>
<accession>A0AAD7IUI9</accession>
<name>A0AAD7IUI9_9AGAR</name>
<dbReference type="EMBL" id="JARJLG010000081">
    <property type="protein sequence ID" value="KAJ7750735.1"/>
    <property type="molecule type" value="Genomic_DNA"/>
</dbReference>
<evidence type="ECO:0000313" key="2">
    <source>
        <dbReference type="Proteomes" id="UP001215280"/>
    </source>
</evidence>
<sequence length="61" mass="6414">FLTLFCIARDILAIAGVSIAVKGLFSSSKHTMSDAWSSMAAATTAATVVKNEFFNAGSEWA</sequence>
<comment type="caution">
    <text evidence="1">The sequence shown here is derived from an EMBL/GenBank/DDBJ whole genome shotgun (WGS) entry which is preliminary data.</text>
</comment>
<organism evidence="1 2">
    <name type="scientific">Mycena maculata</name>
    <dbReference type="NCBI Taxonomy" id="230809"/>
    <lineage>
        <taxon>Eukaryota</taxon>
        <taxon>Fungi</taxon>
        <taxon>Dikarya</taxon>
        <taxon>Basidiomycota</taxon>
        <taxon>Agaricomycotina</taxon>
        <taxon>Agaricomycetes</taxon>
        <taxon>Agaricomycetidae</taxon>
        <taxon>Agaricales</taxon>
        <taxon>Marasmiineae</taxon>
        <taxon>Mycenaceae</taxon>
        <taxon>Mycena</taxon>
    </lineage>
</organism>
<gene>
    <name evidence="1" type="ORF">DFH07DRAFT_746011</name>
</gene>
<proteinExistence type="predicted"/>